<dbReference type="RefSeq" id="WP_177193349.1">
    <property type="nucleotide sequence ID" value="NZ_JABWQV010000007.1"/>
</dbReference>
<proteinExistence type="predicted"/>
<comment type="caution">
    <text evidence="2">The sequence shown here is derived from an EMBL/GenBank/DDBJ whole genome shotgun (WGS) entry which is preliminary data.</text>
</comment>
<evidence type="ECO:0000259" key="1">
    <source>
        <dbReference type="Pfam" id="PF13503"/>
    </source>
</evidence>
<dbReference type="Proteomes" id="UP000617171">
    <property type="component" value="Unassembled WGS sequence"/>
</dbReference>
<dbReference type="InterPro" id="IPR025391">
    <property type="entry name" value="DUF4123"/>
</dbReference>
<organism evidence="2 3">
    <name type="scientific">Pseudomonas tehranensis</name>
    <dbReference type="NCBI Taxonomy" id="2745502"/>
    <lineage>
        <taxon>Bacteria</taxon>
        <taxon>Pseudomonadati</taxon>
        <taxon>Pseudomonadota</taxon>
        <taxon>Gammaproteobacteria</taxon>
        <taxon>Pseudomonadales</taxon>
        <taxon>Pseudomonadaceae</taxon>
        <taxon>Pseudomonas</taxon>
    </lineage>
</organism>
<dbReference type="EMBL" id="JABWQV010000007">
    <property type="protein sequence ID" value="MBC3345664.1"/>
    <property type="molecule type" value="Genomic_DNA"/>
</dbReference>
<name>A0ABR6UM17_9PSED</name>
<keyword evidence="3" id="KW-1185">Reference proteome</keyword>
<protein>
    <submittedName>
        <fullName evidence="2">DUF4123 domain-containing protein</fullName>
    </submittedName>
</protein>
<evidence type="ECO:0000313" key="2">
    <source>
        <dbReference type="EMBL" id="MBC3345664.1"/>
    </source>
</evidence>
<reference evidence="2 3" key="1">
    <citation type="journal article" date="2020" name="Microorganisms">
        <title>Reliable Identification of Environmental Pseudomonas Isolates Using the rpoD Gene.</title>
        <authorList>
            <consortium name="The Broad Institute Genome Sequencing Platform"/>
            <person name="Girard L."/>
            <person name="Lood C."/>
            <person name="Rokni-Zadeh H."/>
            <person name="van Noort V."/>
            <person name="Lavigne R."/>
            <person name="De Mot R."/>
        </authorList>
    </citation>
    <scope>NUCLEOTIDE SEQUENCE [LARGE SCALE GENOMIC DNA]</scope>
    <source>
        <strain evidence="2 3">SWRI196</strain>
    </source>
</reference>
<feature type="domain" description="DUF4123" evidence="1">
    <location>
        <begin position="16"/>
        <end position="135"/>
    </location>
</feature>
<evidence type="ECO:0000313" key="3">
    <source>
        <dbReference type="Proteomes" id="UP000617171"/>
    </source>
</evidence>
<dbReference type="Pfam" id="PF13503">
    <property type="entry name" value="DUF4123"/>
    <property type="match status" value="1"/>
</dbReference>
<accession>A0ABR6UM17</accession>
<sequence>MTLLWPDEGDYSGQQVYWLLDGARDPRISKMVRYGELTFWCLYSGWLTPRLRAAAPYLVKLTPGSPATMAMLGNGWGRAWGIFIVAPASVDMFHIRLHCKKLLHVQTREGKRLVFRYYDPRVLSIFLPTCTHEEFTKFLGPLKRLLVESEEGARWTSFDSQAQTMRVLSGAF</sequence>
<gene>
    <name evidence="2" type="ORF">HU811_03330</name>
</gene>